<evidence type="ECO:0000256" key="4">
    <source>
        <dbReference type="ARBA" id="ARBA00022490"/>
    </source>
</evidence>
<keyword evidence="7" id="KW-0547">Nucleotide-binding</keyword>
<keyword evidence="5" id="KW-0819">tRNA processing</keyword>
<reference evidence="11 12" key="1">
    <citation type="submission" date="2019-08" db="EMBL/GenBank/DDBJ databases">
        <title>Draft genome sequence of Ulvibacter marinus type strain NBRC 109484.</title>
        <authorList>
            <person name="Kawano K."/>
            <person name="Ushijima N."/>
            <person name="Kihara M."/>
            <person name="Itoh H."/>
        </authorList>
    </citation>
    <scope>NUCLEOTIDE SEQUENCE [LARGE SCALE GENOMIC DNA]</scope>
    <source>
        <strain evidence="11 12">NBRC 109484</strain>
    </source>
</reference>
<dbReference type="SUPFAM" id="SSF52540">
    <property type="entry name" value="P-loop containing nucleoside triphosphate hydrolases"/>
    <property type="match status" value="1"/>
</dbReference>
<dbReference type="GO" id="GO:0005737">
    <property type="term" value="C:cytoplasm"/>
    <property type="evidence" value="ECO:0007669"/>
    <property type="project" value="UniProtKB-SubCell"/>
</dbReference>
<dbReference type="Pfam" id="PF02367">
    <property type="entry name" value="TsaE"/>
    <property type="match status" value="1"/>
</dbReference>
<dbReference type="PANTHER" id="PTHR33540">
    <property type="entry name" value="TRNA THREONYLCARBAMOYLADENOSINE BIOSYNTHESIS PROTEIN TSAE"/>
    <property type="match status" value="1"/>
</dbReference>
<evidence type="ECO:0000256" key="8">
    <source>
        <dbReference type="ARBA" id="ARBA00022840"/>
    </source>
</evidence>
<keyword evidence="12" id="KW-1185">Reference proteome</keyword>
<dbReference type="GO" id="GO:0005524">
    <property type="term" value="F:ATP binding"/>
    <property type="evidence" value="ECO:0007669"/>
    <property type="project" value="UniProtKB-KW"/>
</dbReference>
<evidence type="ECO:0000256" key="9">
    <source>
        <dbReference type="ARBA" id="ARBA00022842"/>
    </source>
</evidence>
<dbReference type="AlphaFoldDB" id="A0A5J4IRJ5"/>
<dbReference type="OrthoDB" id="9815896at2"/>
<dbReference type="EMBL" id="BKCG01000008">
    <property type="protein sequence ID" value="GER60525.1"/>
    <property type="molecule type" value="Genomic_DNA"/>
</dbReference>
<dbReference type="RefSeq" id="WP_151674959.1">
    <property type="nucleotide sequence ID" value="NZ_BKCG01000008.1"/>
</dbReference>
<evidence type="ECO:0000256" key="1">
    <source>
        <dbReference type="ARBA" id="ARBA00004496"/>
    </source>
</evidence>
<evidence type="ECO:0000256" key="10">
    <source>
        <dbReference type="ARBA" id="ARBA00032441"/>
    </source>
</evidence>
<keyword evidence="6" id="KW-0479">Metal-binding</keyword>
<accession>A0A5J4IRJ5</accession>
<proteinExistence type="inferred from homology"/>
<evidence type="ECO:0000313" key="12">
    <source>
        <dbReference type="Proteomes" id="UP000326509"/>
    </source>
</evidence>
<dbReference type="InterPro" id="IPR027417">
    <property type="entry name" value="P-loop_NTPase"/>
</dbReference>
<sequence>MNLTYKLPEISKVAKSVTSKLQHRTVLFYGEMGVGKTTLIKEMASALGVTDTLSSPTFSIVNEYEAGENLLYHFDCYRIENETEALDFGIEDYLSSDQFIFIEWPERIAGLLPENTTRINLTKNQDGSRTINLMPVK</sequence>
<comment type="similarity">
    <text evidence="2">Belongs to the TsaE family.</text>
</comment>
<dbReference type="NCBIfam" id="TIGR00150">
    <property type="entry name" value="T6A_YjeE"/>
    <property type="match status" value="1"/>
</dbReference>
<keyword evidence="11" id="KW-0808">Transferase</keyword>
<dbReference type="Gene3D" id="3.40.50.300">
    <property type="entry name" value="P-loop containing nucleotide triphosphate hydrolases"/>
    <property type="match status" value="1"/>
</dbReference>
<evidence type="ECO:0000256" key="2">
    <source>
        <dbReference type="ARBA" id="ARBA00007599"/>
    </source>
</evidence>
<evidence type="ECO:0000256" key="3">
    <source>
        <dbReference type="ARBA" id="ARBA00019010"/>
    </source>
</evidence>
<keyword evidence="4" id="KW-0963">Cytoplasm</keyword>
<dbReference type="PANTHER" id="PTHR33540:SF2">
    <property type="entry name" value="TRNA THREONYLCARBAMOYLADENOSINE BIOSYNTHESIS PROTEIN TSAE"/>
    <property type="match status" value="1"/>
</dbReference>
<dbReference type="GO" id="GO:0002949">
    <property type="term" value="P:tRNA threonylcarbamoyladenosine modification"/>
    <property type="evidence" value="ECO:0007669"/>
    <property type="project" value="InterPro"/>
</dbReference>
<dbReference type="GO" id="GO:0046872">
    <property type="term" value="F:metal ion binding"/>
    <property type="evidence" value="ECO:0007669"/>
    <property type="project" value="UniProtKB-KW"/>
</dbReference>
<gene>
    <name evidence="11" type="ORF">ULMA_26330</name>
</gene>
<comment type="caution">
    <text evidence="11">The sequence shown here is derived from an EMBL/GenBank/DDBJ whole genome shotgun (WGS) entry which is preliminary data.</text>
</comment>
<dbReference type="InterPro" id="IPR003442">
    <property type="entry name" value="T6A_TsaE"/>
</dbReference>
<comment type="subcellular location">
    <subcellularLocation>
        <location evidence="1">Cytoplasm</location>
    </subcellularLocation>
</comment>
<evidence type="ECO:0000256" key="5">
    <source>
        <dbReference type="ARBA" id="ARBA00022694"/>
    </source>
</evidence>
<organism evidence="11 12">
    <name type="scientific">Patiriisocius marinus</name>
    <dbReference type="NCBI Taxonomy" id="1397112"/>
    <lineage>
        <taxon>Bacteria</taxon>
        <taxon>Pseudomonadati</taxon>
        <taxon>Bacteroidota</taxon>
        <taxon>Flavobacteriia</taxon>
        <taxon>Flavobacteriales</taxon>
        <taxon>Flavobacteriaceae</taxon>
        <taxon>Patiriisocius</taxon>
    </lineage>
</organism>
<keyword evidence="8" id="KW-0067">ATP-binding</keyword>
<protein>
    <recommendedName>
        <fullName evidence="3">tRNA threonylcarbamoyladenosine biosynthesis protein TsaE</fullName>
    </recommendedName>
    <alternativeName>
        <fullName evidence="10">t(6)A37 threonylcarbamoyladenosine biosynthesis protein TsaE</fullName>
    </alternativeName>
</protein>
<keyword evidence="9" id="KW-0460">Magnesium</keyword>
<evidence type="ECO:0000256" key="7">
    <source>
        <dbReference type="ARBA" id="ARBA00022741"/>
    </source>
</evidence>
<dbReference type="GO" id="GO:0016740">
    <property type="term" value="F:transferase activity"/>
    <property type="evidence" value="ECO:0007669"/>
    <property type="project" value="UniProtKB-KW"/>
</dbReference>
<evidence type="ECO:0000313" key="11">
    <source>
        <dbReference type="EMBL" id="GER60525.1"/>
    </source>
</evidence>
<name>A0A5J4IRJ5_9FLAO</name>
<dbReference type="Proteomes" id="UP000326509">
    <property type="component" value="Unassembled WGS sequence"/>
</dbReference>
<evidence type="ECO:0000256" key="6">
    <source>
        <dbReference type="ARBA" id="ARBA00022723"/>
    </source>
</evidence>